<dbReference type="GO" id="GO:0016705">
    <property type="term" value="F:oxidoreductase activity, acting on paired donors, with incorporation or reduction of molecular oxygen"/>
    <property type="evidence" value="ECO:0007669"/>
    <property type="project" value="InterPro"/>
</dbReference>
<proteinExistence type="inferred from homology"/>
<dbReference type="PRINTS" id="PR00385">
    <property type="entry name" value="P450"/>
</dbReference>
<accession>A0A015K7K9</accession>
<dbReference type="InterPro" id="IPR002401">
    <property type="entry name" value="Cyt_P450_E_grp-I"/>
</dbReference>
<keyword evidence="5" id="KW-0472">Membrane</keyword>
<dbReference type="PANTHER" id="PTHR24301">
    <property type="entry name" value="THROMBOXANE-A SYNTHASE"/>
    <property type="match status" value="1"/>
</dbReference>
<dbReference type="Pfam" id="PF00067">
    <property type="entry name" value="p450"/>
    <property type="match status" value="1"/>
</dbReference>
<dbReference type="PRINTS" id="PR00463">
    <property type="entry name" value="EP450I"/>
</dbReference>
<evidence type="ECO:0000313" key="7">
    <source>
        <dbReference type="Proteomes" id="UP000022910"/>
    </source>
</evidence>
<feature type="transmembrane region" description="Helical" evidence="5">
    <location>
        <begin position="6"/>
        <end position="25"/>
    </location>
</feature>
<keyword evidence="4" id="KW-0560">Oxidoreductase</keyword>
<name>A0A015K7K9_RHIIW</name>
<dbReference type="Gene3D" id="1.10.630.10">
    <property type="entry name" value="Cytochrome P450"/>
    <property type="match status" value="1"/>
</dbReference>
<dbReference type="SUPFAM" id="SSF48264">
    <property type="entry name" value="Cytochrome P450"/>
    <property type="match status" value="1"/>
</dbReference>
<dbReference type="OrthoDB" id="1470350at2759"/>
<feature type="binding site" description="axial binding residue" evidence="3">
    <location>
        <position position="464"/>
    </location>
    <ligand>
        <name>heme</name>
        <dbReference type="ChEBI" id="CHEBI:30413"/>
    </ligand>
    <ligandPart>
        <name>Fe</name>
        <dbReference type="ChEBI" id="CHEBI:18248"/>
    </ligandPart>
</feature>
<comment type="caution">
    <text evidence="6">The sequence shown here is derived from an EMBL/GenBank/DDBJ whole genome shotgun (WGS) entry which is preliminary data.</text>
</comment>
<keyword evidence="5" id="KW-0812">Transmembrane</keyword>
<evidence type="ECO:0000313" key="6">
    <source>
        <dbReference type="EMBL" id="EXX75525.1"/>
    </source>
</evidence>
<dbReference type="HOGENOM" id="CLU_001570_12_0_1"/>
<dbReference type="PROSITE" id="PS00086">
    <property type="entry name" value="CYTOCHROME_P450"/>
    <property type="match status" value="1"/>
</dbReference>
<dbReference type="GO" id="GO:0004497">
    <property type="term" value="F:monooxygenase activity"/>
    <property type="evidence" value="ECO:0007669"/>
    <property type="project" value="UniProtKB-KW"/>
</dbReference>
<dbReference type="AlphaFoldDB" id="A0A015K7K9"/>
<keyword evidence="2 3" id="KW-0408">Iron</keyword>
<reference evidence="6 7" key="1">
    <citation type="submission" date="2014-02" db="EMBL/GenBank/DDBJ databases">
        <title>Single nucleus genome sequencing reveals high similarity among nuclei of an endomycorrhizal fungus.</title>
        <authorList>
            <person name="Lin K."/>
            <person name="Geurts R."/>
            <person name="Zhang Z."/>
            <person name="Limpens E."/>
            <person name="Saunders D.G."/>
            <person name="Mu D."/>
            <person name="Pang E."/>
            <person name="Cao H."/>
            <person name="Cha H."/>
            <person name="Lin T."/>
            <person name="Zhou Q."/>
            <person name="Shang Y."/>
            <person name="Li Y."/>
            <person name="Ivanov S."/>
            <person name="Sharma T."/>
            <person name="Velzen R.V."/>
            <person name="Ruijter N.D."/>
            <person name="Aanen D.K."/>
            <person name="Win J."/>
            <person name="Kamoun S."/>
            <person name="Bisseling T."/>
            <person name="Huang S."/>
        </authorList>
    </citation>
    <scope>NUCLEOTIDE SEQUENCE [LARGE SCALE GENOMIC DNA]</scope>
    <source>
        <strain evidence="7">DAOM197198w</strain>
    </source>
</reference>
<dbReference type="STRING" id="1432141.A0A015K7K9"/>
<protein>
    <submittedName>
        <fullName evidence="6">C-22 sterol desaturase</fullName>
    </submittedName>
</protein>
<evidence type="ECO:0000256" key="4">
    <source>
        <dbReference type="RuleBase" id="RU000461"/>
    </source>
</evidence>
<keyword evidence="7" id="KW-1185">Reference proteome</keyword>
<organism evidence="6 7">
    <name type="scientific">Rhizophagus irregularis (strain DAOM 197198w)</name>
    <name type="common">Glomus intraradices</name>
    <dbReference type="NCBI Taxonomy" id="1432141"/>
    <lineage>
        <taxon>Eukaryota</taxon>
        <taxon>Fungi</taxon>
        <taxon>Fungi incertae sedis</taxon>
        <taxon>Mucoromycota</taxon>
        <taxon>Glomeromycotina</taxon>
        <taxon>Glomeromycetes</taxon>
        <taxon>Glomerales</taxon>
        <taxon>Glomeraceae</taxon>
        <taxon>Rhizophagus</taxon>
    </lineage>
</organism>
<sequence length="518" mass="60627">MSFTSIVSTVDLIAIIKVLIILYVLKYYYKYFTRQSPLPGPFPLPLIGNLHQIRLNPAQYAKEHHKKYGDMYEIWVGNNRFVILSHPSLIDQIYVPNTKTKFFPRSEIKHFNGNGLVFNDDPLTWKRNRKFVVQSLMSPRFLKNFTHLTQSLFNENESYWDKKKYQIDFAKWIKCFTTDITLQTVTCKPSYCLNTYLFGENHDDPIRSEEIKRTVYFTKAVQTFLTNVLFQMFIPEVLKNYFPGFYHLNKKYKKNSDWLTETMLDVISKRRKEIDNMQSDEKIGSNLLDILLTLNTPRDPNGYDESEPPLTDQEVCSTITEVSIAGTDTTGNTFCFTVWLLVKHPKVIARFREEISEILGEDISRQITYEDLEKFTYLDAIIKESTRVLTLTPLTPRISTQESIIGGKHLEANTKFLILHELIHKLPEFWENPDDFIPERFLKETNNEITKNAFIPFGGGTRICPGRHMAMVELKTLLILLFRKYDVELVDNVSKKPKTQFTAVYECTEMKVLVRPKY</sequence>
<dbReference type="CDD" id="cd00302">
    <property type="entry name" value="cytochrome_P450"/>
    <property type="match status" value="1"/>
</dbReference>
<dbReference type="GO" id="GO:0005506">
    <property type="term" value="F:iron ion binding"/>
    <property type="evidence" value="ECO:0007669"/>
    <property type="project" value="InterPro"/>
</dbReference>
<keyword evidence="5" id="KW-1133">Transmembrane helix</keyword>
<keyword evidence="4" id="KW-0503">Monooxygenase</keyword>
<dbReference type="SMR" id="A0A015K7K9"/>
<dbReference type="Proteomes" id="UP000022910">
    <property type="component" value="Unassembled WGS sequence"/>
</dbReference>
<dbReference type="PANTHER" id="PTHR24301:SF2">
    <property type="entry name" value="THROMBOXANE-A SYNTHASE"/>
    <property type="match status" value="1"/>
</dbReference>
<dbReference type="InterPro" id="IPR036396">
    <property type="entry name" value="Cyt_P450_sf"/>
</dbReference>
<evidence type="ECO:0000256" key="2">
    <source>
        <dbReference type="ARBA" id="ARBA00023004"/>
    </source>
</evidence>
<gene>
    <name evidence="6" type="ORF">RirG_041080</name>
</gene>
<dbReference type="InterPro" id="IPR001128">
    <property type="entry name" value="Cyt_P450"/>
</dbReference>
<dbReference type="EMBL" id="JEMT01012402">
    <property type="protein sequence ID" value="EXX75525.1"/>
    <property type="molecule type" value="Genomic_DNA"/>
</dbReference>
<dbReference type="InterPro" id="IPR017972">
    <property type="entry name" value="Cyt_P450_CS"/>
</dbReference>
<keyword evidence="1 3" id="KW-0479">Metal-binding</keyword>
<dbReference type="GO" id="GO:0020037">
    <property type="term" value="F:heme binding"/>
    <property type="evidence" value="ECO:0007669"/>
    <property type="project" value="InterPro"/>
</dbReference>
<evidence type="ECO:0000256" key="5">
    <source>
        <dbReference type="SAM" id="Phobius"/>
    </source>
</evidence>
<evidence type="ECO:0000256" key="1">
    <source>
        <dbReference type="ARBA" id="ARBA00022723"/>
    </source>
</evidence>
<comment type="similarity">
    <text evidence="4">Belongs to the cytochrome P450 family.</text>
</comment>
<keyword evidence="3 4" id="KW-0349">Heme</keyword>
<evidence type="ECO:0000256" key="3">
    <source>
        <dbReference type="PIRSR" id="PIRSR602401-1"/>
    </source>
</evidence>
<comment type="cofactor">
    <cofactor evidence="3">
        <name>heme</name>
        <dbReference type="ChEBI" id="CHEBI:30413"/>
    </cofactor>
</comment>